<evidence type="ECO:0008006" key="5">
    <source>
        <dbReference type="Google" id="ProtNLM"/>
    </source>
</evidence>
<feature type="coiled-coil region" evidence="1">
    <location>
        <begin position="74"/>
        <end position="101"/>
    </location>
</feature>
<accession>A0ABD0WIZ3</accession>
<keyword evidence="4" id="KW-1185">Reference proteome</keyword>
<proteinExistence type="predicted"/>
<dbReference type="InterPro" id="IPR038799">
    <property type="entry name" value="LEKR1"/>
</dbReference>
<reference evidence="3 4" key="1">
    <citation type="submission" date="2024-06" db="EMBL/GenBank/DDBJ databases">
        <authorList>
            <person name="Pan Q."/>
            <person name="Wen M."/>
            <person name="Jouanno E."/>
            <person name="Zahm M."/>
            <person name="Klopp C."/>
            <person name="Cabau C."/>
            <person name="Louis A."/>
            <person name="Berthelot C."/>
            <person name="Parey E."/>
            <person name="Roest Crollius H."/>
            <person name="Montfort J."/>
            <person name="Robinson-Rechavi M."/>
            <person name="Bouchez O."/>
            <person name="Lampietro C."/>
            <person name="Lopez Roques C."/>
            <person name="Donnadieu C."/>
            <person name="Postlethwait J."/>
            <person name="Bobe J."/>
            <person name="Verreycken H."/>
            <person name="Guiguen Y."/>
        </authorList>
    </citation>
    <scope>NUCLEOTIDE SEQUENCE [LARGE SCALE GENOMIC DNA]</scope>
    <source>
        <strain evidence="3">Up_M1</strain>
        <tissue evidence="3">Testis</tissue>
    </source>
</reference>
<organism evidence="3 4">
    <name type="scientific">Umbra pygmaea</name>
    <name type="common">Eastern mudminnow</name>
    <dbReference type="NCBI Taxonomy" id="75934"/>
    <lineage>
        <taxon>Eukaryota</taxon>
        <taxon>Metazoa</taxon>
        <taxon>Chordata</taxon>
        <taxon>Craniata</taxon>
        <taxon>Vertebrata</taxon>
        <taxon>Euteleostomi</taxon>
        <taxon>Actinopterygii</taxon>
        <taxon>Neopterygii</taxon>
        <taxon>Teleostei</taxon>
        <taxon>Protacanthopterygii</taxon>
        <taxon>Esociformes</taxon>
        <taxon>Umbridae</taxon>
        <taxon>Umbra</taxon>
    </lineage>
</organism>
<sequence>MKRKEKSSTERMKCVMYITNAIGKRQWDAMDQQENGLGLMYGPFYPLPEGIQQMDRSETVCQYCGVSYLILHEFQLLQERLAQLERELQNQRGSAETERAQRVLLEQGRAEWESALREELQRGATEQQTAWKEELETRTKALRKEVERQEAEKAQTQKQELVKRSEERERDLRQQLERSSEERCRILKEEYENRSKEREKILKQDLQLAIGHLEEKRKHLGLLEERGMCAGQRQALSATLSLLHYSRKELRDVQGFLQQLTVAWEDFRSQLLERNKETFSDLTEELSNVYSELQRIKTEKDRVVQLLTAQSRQTEELVNQQSRTESEQRDKIFRLTQQLRDKEEEGLSCRRTCDSLQSQVLAWQQREEEVSRKCSGAEQEVGVLRKELEHARQESAVLRRESEQMIDAHRKTLSKMEENFRQELCLKLEAALEEQRSQNAVQMKEQEEELKKEAGLELEIDREKSREMLLQYQRENEQLQVKLCSQVLSDTQELRDQVESLERRLRELEEEAERSSATEQGLQHALQHSQQQGALELNQARTELQLLKKDNIALQEEVVLLQETVRKECEERGELTAALTHAKEQLLGIHPPSSPLGFPNLPGKLANIQAYPPHPQTKSRLSLTHTRTLTPQQSLRPSPPHSDAGLREGGGDGRIVASWHGSEVAGTGGGRGRARGGSLPKLRSSAVSDVKHRVNLVMGRKKLS</sequence>
<gene>
    <name evidence="3" type="ORF">UPYG_G00204800</name>
</gene>
<name>A0ABD0WIZ3_UMBPY</name>
<dbReference type="AlphaFoldDB" id="A0ABD0WIZ3"/>
<dbReference type="PANTHER" id="PTHR34251:SF1">
    <property type="entry name" value="LEUCINE, GLUTAMATE AND LYSINE RICH 1"/>
    <property type="match status" value="1"/>
</dbReference>
<evidence type="ECO:0000313" key="4">
    <source>
        <dbReference type="Proteomes" id="UP001557470"/>
    </source>
</evidence>
<feature type="compositionally biased region" description="Polar residues" evidence="2">
    <location>
        <begin position="518"/>
        <end position="530"/>
    </location>
</feature>
<feature type="region of interest" description="Disordered" evidence="2">
    <location>
        <begin position="507"/>
        <end position="530"/>
    </location>
</feature>
<protein>
    <recommendedName>
        <fullName evidence="5">Leucine-, glutamate- and lysine-rich protein 1</fullName>
    </recommendedName>
</protein>
<evidence type="ECO:0000256" key="1">
    <source>
        <dbReference type="SAM" id="Coils"/>
    </source>
</evidence>
<comment type="caution">
    <text evidence="3">The sequence shown here is derived from an EMBL/GenBank/DDBJ whole genome shotgun (WGS) entry which is preliminary data.</text>
</comment>
<evidence type="ECO:0000256" key="2">
    <source>
        <dbReference type="SAM" id="MobiDB-lite"/>
    </source>
</evidence>
<dbReference type="EMBL" id="JAGEUA010000006">
    <property type="protein sequence ID" value="KAL0973499.1"/>
    <property type="molecule type" value="Genomic_DNA"/>
</dbReference>
<keyword evidence="1" id="KW-0175">Coiled coil</keyword>
<dbReference type="Proteomes" id="UP001557470">
    <property type="component" value="Unassembled WGS sequence"/>
</dbReference>
<evidence type="ECO:0000313" key="3">
    <source>
        <dbReference type="EMBL" id="KAL0973499.1"/>
    </source>
</evidence>
<dbReference type="PANTHER" id="PTHR34251">
    <property type="entry name" value="LEUCINE-, GLUTAMATE- AND LYSINE-RICH PROTEIN 1"/>
    <property type="match status" value="1"/>
</dbReference>
<feature type="region of interest" description="Disordered" evidence="2">
    <location>
        <begin position="146"/>
        <end position="166"/>
    </location>
</feature>
<feature type="region of interest" description="Disordered" evidence="2">
    <location>
        <begin position="629"/>
        <end position="686"/>
    </location>
</feature>